<dbReference type="SUPFAM" id="SSF53686">
    <property type="entry name" value="Tryptophan synthase beta subunit-like PLP-dependent enzymes"/>
    <property type="match status" value="1"/>
</dbReference>
<dbReference type="GO" id="GO:0018114">
    <property type="term" value="F:threonine racemase activity"/>
    <property type="evidence" value="ECO:0007669"/>
    <property type="project" value="TreeGrafter"/>
</dbReference>
<comment type="similarity">
    <text evidence="2">Belongs to the serine/threonine dehydratase family.</text>
</comment>
<comment type="cofactor">
    <cofactor evidence="1">
        <name>pyridoxal 5'-phosphate</name>
        <dbReference type="ChEBI" id="CHEBI:597326"/>
    </cofactor>
</comment>
<dbReference type="OrthoDB" id="271064at2759"/>
<dbReference type="PANTHER" id="PTHR43050">
    <property type="entry name" value="SERINE / THREONINE RACEMASE FAMILY MEMBER"/>
    <property type="match status" value="1"/>
</dbReference>
<dbReference type="GO" id="GO:0000287">
    <property type="term" value="F:magnesium ion binding"/>
    <property type="evidence" value="ECO:0007669"/>
    <property type="project" value="TreeGrafter"/>
</dbReference>
<dbReference type="GO" id="GO:0030170">
    <property type="term" value="F:pyridoxal phosphate binding"/>
    <property type="evidence" value="ECO:0007669"/>
    <property type="project" value="TreeGrafter"/>
</dbReference>
<evidence type="ECO:0000259" key="4">
    <source>
        <dbReference type="Pfam" id="PF00291"/>
    </source>
</evidence>
<dbReference type="GO" id="GO:0003941">
    <property type="term" value="F:L-serine ammonia-lyase activity"/>
    <property type="evidence" value="ECO:0007669"/>
    <property type="project" value="TreeGrafter"/>
</dbReference>
<dbReference type="InParanoid" id="A0A3N4KV47"/>
<evidence type="ECO:0000313" key="5">
    <source>
        <dbReference type="EMBL" id="RPB13358.1"/>
    </source>
</evidence>
<evidence type="ECO:0000256" key="3">
    <source>
        <dbReference type="ARBA" id="ARBA00022898"/>
    </source>
</evidence>
<accession>A0A3N4KV47</accession>
<dbReference type="InterPro" id="IPR001926">
    <property type="entry name" value="TrpB-like_PALP"/>
</dbReference>
<proteinExistence type="inferred from homology"/>
<reference evidence="5 6" key="1">
    <citation type="journal article" date="2018" name="Nat. Ecol. Evol.">
        <title>Pezizomycetes genomes reveal the molecular basis of ectomycorrhizal truffle lifestyle.</title>
        <authorList>
            <person name="Murat C."/>
            <person name="Payen T."/>
            <person name="Noel B."/>
            <person name="Kuo A."/>
            <person name="Morin E."/>
            <person name="Chen J."/>
            <person name="Kohler A."/>
            <person name="Krizsan K."/>
            <person name="Balestrini R."/>
            <person name="Da Silva C."/>
            <person name="Montanini B."/>
            <person name="Hainaut M."/>
            <person name="Levati E."/>
            <person name="Barry K.W."/>
            <person name="Belfiori B."/>
            <person name="Cichocki N."/>
            <person name="Clum A."/>
            <person name="Dockter R.B."/>
            <person name="Fauchery L."/>
            <person name="Guy J."/>
            <person name="Iotti M."/>
            <person name="Le Tacon F."/>
            <person name="Lindquist E.A."/>
            <person name="Lipzen A."/>
            <person name="Malagnac F."/>
            <person name="Mello A."/>
            <person name="Molinier V."/>
            <person name="Miyauchi S."/>
            <person name="Poulain J."/>
            <person name="Riccioni C."/>
            <person name="Rubini A."/>
            <person name="Sitrit Y."/>
            <person name="Splivallo R."/>
            <person name="Traeger S."/>
            <person name="Wang M."/>
            <person name="Zifcakova L."/>
            <person name="Wipf D."/>
            <person name="Zambonelli A."/>
            <person name="Paolocci F."/>
            <person name="Nowrousian M."/>
            <person name="Ottonello S."/>
            <person name="Baldrian P."/>
            <person name="Spatafora J.W."/>
            <person name="Henrissat B."/>
            <person name="Nagy L.G."/>
            <person name="Aury J.M."/>
            <person name="Wincker P."/>
            <person name="Grigoriev I.V."/>
            <person name="Bonfante P."/>
            <person name="Martin F.M."/>
        </authorList>
    </citation>
    <scope>NUCLEOTIDE SEQUENCE [LARGE SCALE GENOMIC DNA]</scope>
    <source>
        <strain evidence="5 6">CCBAS932</strain>
    </source>
</reference>
<protein>
    <submittedName>
        <fullName evidence="5">Tryptophan synthase beta subunit-like PLP-dependent enzyme</fullName>
    </submittedName>
</protein>
<dbReference type="Proteomes" id="UP000277580">
    <property type="component" value="Unassembled WGS sequence"/>
</dbReference>
<evidence type="ECO:0000256" key="1">
    <source>
        <dbReference type="ARBA" id="ARBA00001933"/>
    </source>
</evidence>
<dbReference type="GO" id="GO:0030378">
    <property type="term" value="F:serine racemase activity"/>
    <property type="evidence" value="ECO:0007669"/>
    <property type="project" value="TreeGrafter"/>
</dbReference>
<dbReference type="EMBL" id="ML119123">
    <property type="protein sequence ID" value="RPB13358.1"/>
    <property type="molecule type" value="Genomic_DNA"/>
</dbReference>
<keyword evidence="3" id="KW-0663">Pyridoxal phosphate</keyword>
<evidence type="ECO:0000313" key="6">
    <source>
        <dbReference type="Proteomes" id="UP000277580"/>
    </source>
</evidence>
<gene>
    <name evidence="5" type="ORF">P167DRAFT_585815</name>
</gene>
<dbReference type="GO" id="GO:0005524">
    <property type="term" value="F:ATP binding"/>
    <property type="evidence" value="ECO:0007669"/>
    <property type="project" value="TreeGrafter"/>
</dbReference>
<dbReference type="STRING" id="1392247.A0A3N4KV47"/>
<sequence length="322" mass="33502">MSTEAAPAPAPAHIHRTPVLTSTTLSALASTPTTPITLLFKAENLQKIGNHAQALALAARTASQTRGFPIPAYIIMPHISTPSKIAATRSYGGILTFSGPTSTEREAATAEVQARTGAAYIPPYDHGDIILGQGTMALELQAQAAELGYPLDAIVAPCGGGGMLSGVAIACEGTGVRVYGAEPREGADDAARGLEEGRRVEKVVSRTVADGLRTPLGVLNWGVVSDKGLVKGVFTVGEEEILSAMGLVVERMKVLVEPSGAVPVAVVLGGEGWKEEVERWAAEEGEEARARRGGRGYNVGVVLSGGNTTIEKIVELFGKKKE</sequence>
<dbReference type="Gene3D" id="3.40.50.1100">
    <property type="match status" value="2"/>
</dbReference>
<dbReference type="InterPro" id="IPR036052">
    <property type="entry name" value="TrpB-like_PALP_sf"/>
</dbReference>
<evidence type="ECO:0000256" key="2">
    <source>
        <dbReference type="ARBA" id="ARBA00010869"/>
    </source>
</evidence>
<keyword evidence="6" id="KW-1185">Reference proteome</keyword>
<dbReference type="AlphaFoldDB" id="A0A3N4KV47"/>
<name>A0A3N4KV47_9PEZI</name>
<dbReference type="Pfam" id="PF00291">
    <property type="entry name" value="PALP"/>
    <property type="match status" value="1"/>
</dbReference>
<feature type="domain" description="Tryptophan synthase beta chain-like PALP" evidence="4">
    <location>
        <begin position="49"/>
        <end position="267"/>
    </location>
</feature>
<dbReference type="GO" id="GO:0008721">
    <property type="term" value="F:D-serine ammonia-lyase activity"/>
    <property type="evidence" value="ECO:0007669"/>
    <property type="project" value="TreeGrafter"/>
</dbReference>
<organism evidence="5 6">
    <name type="scientific">Morchella conica CCBAS932</name>
    <dbReference type="NCBI Taxonomy" id="1392247"/>
    <lineage>
        <taxon>Eukaryota</taxon>
        <taxon>Fungi</taxon>
        <taxon>Dikarya</taxon>
        <taxon>Ascomycota</taxon>
        <taxon>Pezizomycotina</taxon>
        <taxon>Pezizomycetes</taxon>
        <taxon>Pezizales</taxon>
        <taxon>Morchellaceae</taxon>
        <taxon>Morchella</taxon>
    </lineage>
</organism>
<dbReference type="PANTHER" id="PTHR43050:SF1">
    <property type="entry name" value="SERINE RACEMASE"/>
    <property type="match status" value="1"/>
</dbReference>